<sequence length="74" mass="8475">MAYKIKQGYKGLFLGIGVVTAILGALYPIAVYPYFHIKDYQQAQRVNRADIDREKVQPGNMRVWSDPFAPRTDN</sequence>
<feature type="transmembrane region" description="Helical" evidence="1">
    <location>
        <begin position="12"/>
        <end position="35"/>
    </location>
</feature>
<reference evidence="2" key="1">
    <citation type="submission" date="2022-12" db="EMBL/GenBank/DDBJ databases">
        <title>Genome assemblies of Blomia tropicalis.</title>
        <authorList>
            <person name="Cui Y."/>
        </authorList>
    </citation>
    <scope>NUCLEOTIDE SEQUENCE</scope>
    <source>
        <tissue evidence="2">Adult mites</tissue>
    </source>
</reference>
<evidence type="ECO:0000313" key="3">
    <source>
        <dbReference type="Proteomes" id="UP001142055"/>
    </source>
</evidence>
<dbReference type="PANTHER" id="PTHR34923:SF1">
    <property type="entry name" value="SMALL INTEGRAL MEMBRANE PROTEIN 20"/>
    <property type="match status" value="1"/>
</dbReference>
<comment type="caution">
    <text evidence="2">The sequence shown here is derived from an EMBL/GenBank/DDBJ whole genome shotgun (WGS) entry which is preliminary data.</text>
</comment>
<keyword evidence="3" id="KW-1185">Reference proteome</keyword>
<keyword evidence="1" id="KW-0472">Membrane</keyword>
<dbReference type="Pfam" id="PF15061">
    <property type="entry name" value="MITRAC7_Phoenixin"/>
    <property type="match status" value="1"/>
</dbReference>
<dbReference type="GO" id="GO:0005743">
    <property type="term" value="C:mitochondrial inner membrane"/>
    <property type="evidence" value="ECO:0007669"/>
    <property type="project" value="TreeGrafter"/>
</dbReference>
<name>A0A9Q0LYF9_BLOTA</name>
<accession>A0A9Q0LYF9</accession>
<evidence type="ECO:0000256" key="1">
    <source>
        <dbReference type="SAM" id="Phobius"/>
    </source>
</evidence>
<keyword evidence="1" id="KW-0812">Transmembrane</keyword>
<evidence type="ECO:0008006" key="4">
    <source>
        <dbReference type="Google" id="ProtNLM"/>
    </source>
</evidence>
<evidence type="ECO:0000313" key="2">
    <source>
        <dbReference type="EMBL" id="KAJ6215774.1"/>
    </source>
</evidence>
<dbReference type="InterPro" id="IPR027917">
    <property type="entry name" value="MITRAC7/Phoenixin"/>
</dbReference>
<dbReference type="AlphaFoldDB" id="A0A9Q0LYF9"/>
<dbReference type="GO" id="GO:0033617">
    <property type="term" value="P:mitochondrial respiratory chain complex IV assembly"/>
    <property type="evidence" value="ECO:0007669"/>
    <property type="project" value="InterPro"/>
</dbReference>
<dbReference type="OrthoDB" id="8755372at2759"/>
<dbReference type="OMA" id="ASYYAIY"/>
<organism evidence="2 3">
    <name type="scientific">Blomia tropicalis</name>
    <name type="common">Mite</name>
    <dbReference type="NCBI Taxonomy" id="40697"/>
    <lineage>
        <taxon>Eukaryota</taxon>
        <taxon>Metazoa</taxon>
        <taxon>Ecdysozoa</taxon>
        <taxon>Arthropoda</taxon>
        <taxon>Chelicerata</taxon>
        <taxon>Arachnida</taxon>
        <taxon>Acari</taxon>
        <taxon>Acariformes</taxon>
        <taxon>Sarcoptiformes</taxon>
        <taxon>Astigmata</taxon>
        <taxon>Glycyphagoidea</taxon>
        <taxon>Echimyopodidae</taxon>
        <taxon>Blomia</taxon>
    </lineage>
</organism>
<keyword evidence="1" id="KW-1133">Transmembrane helix</keyword>
<dbReference type="EMBL" id="JAPWDV010000004">
    <property type="protein sequence ID" value="KAJ6215774.1"/>
    <property type="molecule type" value="Genomic_DNA"/>
</dbReference>
<proteinExistence type="predicted"/>
<protein>
    <recommendedName>
        <fullName evidence="4">Small integral membrane protein 20</fullName>
    </recommendedName>
</protein>
<dbReference type="Proteomes" id="UP001142055">
    <property type="component" value="Chromosome 4"/>
</dbReference>
<dbReference type="PANTHER" id="PTHR34923">
    <property type="entry name" value="SMALL INTEGRAL MEMBRANE PROTEIN 20"/>
    <property type="match status" value="1"/>
</dbReference>
<gene>
    <name evidence="2" type="ORF">RDWZM_010274</name>
</gene>